<feature type="domain" description="PIN" evidence="1">
    <location>
        <begin position="1"/>
        <end position="131"/>
    </location>
</feature>
<protein>
    <submittedName>
        <fullName evidence="2">Ribonuclease VapC</fullName>
        <ecNumber evidence="2">3.1.-.-</ecNumber>
    </submittedName>
</protein>
<reference evidence="2" key="1">
    <citation type="submission" date="2016-08" db="EMBL/GenBank/DDBJ databases">
        <authorList>
            <person name="Seilhamer J.J."/>
        </authorList>
    </citation>
    <scope>NUCLEOTIDE SEQUENCE</scope>
    <source>
        <strain evidence="2">86</strain>
    </source>
</reference>
<dbReference type="CDD" id="cd09871">
    <property type="entry name" value="PIN_MtVapC28-VapC30-like"/>
    <property type="match status" value="1"/>
</dbReference>
<proteinExistence type="predicted"/>
<dbReference type="EC" id="3.1.-.-" evidence="2"/>
<gene>
    <name evidence="2" type="primary">vapC</name>
    <name evidence="2" type="ORF">KL86PLE_40840</name>
</gene>
<dbReference type="InterPro" id="IPR029060">
    <property type="entry name" value="PIN-like_dom_sf"/>
</dbReference>
<organism evidence="2">
    <name type="scientific">uncultured Pleomorphomonas sp</name>
    <dbReference type="NCBI Taxonomy" id="442121"/>
    <lineage>
        <taxon>Bacteria</taxon>
        <taxon>Pseudomonadati</taxon>
        <taxon>Pseudomonadota</taxon>
        <taxon>Alphaproteobacteria</taxon>
        <taxon>Hyphomicrobiales</taxon>
        <taxon>Pleomorphomonadaceae</taxon>
        <taxon>Pleomorphomonas</taxon>
        <taxon>environmental samples</taxon>
    </lineage>
</organism>
<dbReference type="EMBL" id="FMJD01000008">
    <property type="protein sequence ID" value="SCM77035.1"/>
    <property type="molecule type" value="Genomic_DNA"/>
</dbReference>
<dbReference type="GO" id="GO:0016787">
    <property type="term" value="F:hydrolase activity"/>
    <property type="evidence" value="ECO:0007669"/>
    <property type="project" value="UniProtKB-KW"/>
</dbReference>
<dbReference type="Gene3D" id="3.40.50.1010">
    <property type="entry name" value="5'-nuclease"/>
    <property type="match status" value="1"/>
</dbReference>
<sequence>MFVDASAIIAMIAGETDGERLAGQLQSAPPSERITSVIAVWEAVAGLHRLTKLPLSAIELKVRSFLATASIEVIPLTLDHLSPALDAFDRYGRHRLPESERNKALNLGDCFHYAAARRAGTGILHKDAGLALTDLPPA</sequence>
<dbReference type="AlphaFoldDB" id="A0A212LHL8"/>
<evidence type="ECO:0000259" key="1">
    <source>
        <dbReference type="Pfam" id="PF01850"/>
    </source>
</evidence>
<dbReference type="InterPro" id="IPR002716">
    <property type="entry name" value="PIN_dom"/>
</dbReference>
<keyword evidence="2" id="KW-0378">Hydrolase</keyword>
<name>A0A212LHL8_9HYPH</name>
<dbReference type="Pfam" id="PF01850">
    <property type="entry name" value="PIN"/>
    <property type="match status" value="1"/>
</dbReference>
<dbReference type="SUPFAM" id="SSF88723">
    <property type="entry name" value="PIN domain-like"/>
    <property type="match status" value="1"/>
</dbReference>
<accession>A0A212LHL8</accession>
<evidence type="ECO:0000313" key="2">
    <source>
        <dbReference type="EMBL" id="SCM77035.1"/>
    </source>
</evidence>
<dbReference type="RefSeq" id="WP_288197031.1">
    <property type="nucleotide sequence ID" value="NZ_LT608334.1"/>
</dbReference>